<evidence type="ECO:0000313" key="2">
    <source>
        <dbReference type="Proteomes" id="UP001300692"/>
    </source>
</evidence>
<dbReference type="EMBL" id="JAOYOD010000001">
    <property type="protein sequence ID" value="MCV9387450.1"/>
    <property type="molecule type" value="Genomic_DNA"/>
</dbReference>
<proteinExistence type="predicted"/>
<protein>
    <recommendedName>
        <fullName evidence="3">Fibronectin type-III domain-containing protein</fullName>
    </recommendedName>
</protein>
<comment type="caution">
    <text evidence="1">The sequence shown here is derived from an EMBL/GenBank/DDBJ whole genome shotgun (WGS) entry which is preliminary data.</text>
</comment>
<evidence type="ECO:0000313" key="1">
    <source>
        <dbReference type="EMBL" id="MCV9387450.1"/>
    </source>
</evidence>
<evidence type="ECO:0008006" key="3">
    <source>
        <dbReference type="Google" id="ProtNLM"/>
    </source>
</evidence>
<dbReference type="RefSeq" id="WP_264138273.1">
    <property type="nucleotide sequence ID" value="NZ_JAOYOD010000001.1"/>
</dbReference>
<dbReference type="Proteomes" id="UP001300692">
    <property type="component" value="Unassembled WGS sequence"/>
</dbReference>
<dbReference type="InterPro" id="IPR013783">
    <property type="entry name" value="Ig-like_fold"/>
</dbReference>
<keyword evidence="2" id="KW-1185">Reference proteome</keyword>
<dbReference type="Gene3D" id="2.60.40.10">
    <property type="entry name" value="Immunoglobulins"/>
    <property type="match status" value="2"/>
</dbReference>
<reference evidence="1 2" key="1">
    <citation type="submission" date="2022-10" db="EMBL/GenBank/DDBJ databases">
        <title>Comparative genomics and taxonomic characterization of three novel marine species of genus Reichenbachiella exhibiting antioxidant and polysaccharide degradation activities.</title>
        <authorList>
            <person name="Muhammad N."/>
            <person name="Lee Y.-J."/>
            <person name="Ko J."/>
            <person name="Kim S.-G."/>
        </authorList>
    </citation>
    <scope>NUCLEOTIDE SEQUENCE [LARGE SCALE GENOMIC DNA]</scope>
    <source>
        <strain evidence="1 2">ABR2-5</strain>
    </source>
</reference>
<name>A0ABT3CVE0_9BACT</name>
<organism evidence="1 2">
    <name type="scientific">Reichenbachiella ulvae</name>
    <dbReference type="NCBI Taxonomy" id="2980104"/>
    <lineage>
        <taxon>Bacteria</taxon>
        <taxon>Pseudomonadati</taxon>
        <taxon>Bacteroidota</taxon>
        <taxon>Cytophagia</taxon>
        <taxon>Cytophagales</taxon>
        <taxon>Reichenbachiellaceae</taxon>
        <taxon>Reichenbachiella</taxon>
    </lineage>
</organism>
<accession>A0ABT3CVE0</accession>
<gene>
    <name evidence="1" type="ORF">N7U62_12290</name>
</gene>
<sequence length="154" mass="16932">MVSPDFNNPTSIALDSTLTTNYCELELSNAKYAWRVTASNDFSELTSSTSSFEVSVPTNDLSEITPVILAPANAAQFQPGSVVFWWEEIPEAESYDLLIMSPSFDNPVSVIYDESLEDTKVELDLAEGSYEWSLKAINSSSESQEVRSTLTVAP</sequence>